<protein>
    <submittedName>
        <fullName evidence="2">Uncharacterized protein</fullName>
    </submittedName>
</protein>
<evidence type="ECO:0000313" key="3">
    <source>
        <dbReference type="Proteomes" id="UP000032024"/>
    </source>
</evidence>
<reference evidence="3" key="2">
    <citation type="submission" date="2015-01" db="EMBL/GenBank/DDBJ databases">
        <title>Comparative genome analysis of Bacillus coagulans HM-08, Clostridium butyricum HM-68, Bacillus subtilis HM-66 and Bacillus paralicheniformis BL-09.</title>
        <authorList>
            <person name="Zhang H."/>
        </authorList>
    </citation>
    <scope>NUCLEOTIDE SEQUENCE [LARGE SCALE GENOMIC DNA]</scope>
    <source>
        <strain evidence="3">HM-08</strain>
    </source>
</reference>
<reference evidence="2" key="3">
    <citation type="submission" date="2016-01" db="EMBL/GenBank/DDBJ databases">
        <authorList>
            <person name="Oliw E.H."/>
        </authorList>
    </citation>
    <scope>NUCLEOTIDE SEQUENCE [LARGE SCALE GENOMIC DNA]</scope>
    <source>
        <strain evidence="2">GED7749B</strain>
    </source>
</reference>
<dbReference type="PATRIC" id="fig|1398.18.peg.942"/>
<reference evidence="1" key="1">
    <citation type="submission" date="2015-01" db="EMBL/GenBank/DDBJ databases">
        <title>Comparative genome analysis of Bacillus coagulans HM-08, Clostridium butyricum HM-68, Bacillus subtilis HM-66 and Bacillus licheniformis BL-09.</title>
        <authorList>
            <person name="Zhang H."/>
        </authorList>
    </citation>
    <scope>NUCLEOTIDE SEQUENCE [LARGE SCALE GENOMIC DNA]</scope>
    <source>
        <strain evidence="1">HM-08</strain>
    </source>
</reference>
<dbReference type="Proteomes" id="UP000070376">
    <property type="component" value="Unassembled WGS sequence"/>
</dbReference>
<proteinExistence type="predicted"/>
<keyword evidence="3" id="KW-1185">Reference proteome</keyword>
<evidence type="ECO:0000313" key="1">
    <source>
        <dbReference type="EMBL" id="AJO21720.1"/>
    </source>
</evidence>
<name>A0A0C5C8J4_HEYCO</name>
<evidence type="ECO:0000313" key="2">
    <source>
        <dbReference type="EMBL" id="KWZ79717.1"/>
    </source>
</evidence>
<dbReference type="EMBL" id="LRPN01000109">
    <property type="protein sequence ID" value="KWZ79717.1"/>
    <property type="molecule type" value="Genomic_DNA"/>
</dbReference>
<reference evidence="4" key="4">
    <citation type="submission" date="2016-01" db="EMBL/GenBank/DDBJ databases">
        <authorList>
            <person name="Mitreva M."/>
            <person name="Pepin K.H."/>
            <person name="Mihindukulasuriya K.A."/>
            <person name="Fulton R."/>
            <person name="Fronick C."/>
            <person name="O'Laughlin M."/>
            <person name="Miner T."/>
            <person name="Herter B."/>
            <person name="Rosa B.A."/>
            <person name="Cordes M."/>
            <person name="Tomlinson C."/>
            <person name="Wollam A."/>
            <person name="Palsikar V.B."/>
            <person name="Mardis E.R."/>
            <person name="Wilson R.K."/>
        </authorList>
    </citation>
    <scope>NUCLEOTIDE SEQUENCE [LARGE SCALE GENOMIC DNA]</scope>
    <source>
        <strain evidence="4">GED7749B</strain>
    </source>
</reference>
<dbReference type="AlphaFoldDB" id="A0A0C5C8J4"/>
<gene>
    <name evidence="2" type="ORF">HMPREF3213_02493</name>
    <name evidence="1" type="ORF">SB48_HM08orf01424</name>
</gene>
<dbReference type="Proteomes" id="UP000032024">
    <property type="component" value="Chromosome"/>
</dbReference>
<accession>A0A0C5C8J4</accession>
<evidence type="ECO:0000313" key="4">
    <source>
        <dbReference type="Proteomes" id="UP000070376"/>
    </source>
</evidence>
<sequence length="70" mass="7976">MSKKCLKNDTFILIDKRAIVTEIFVWHDRNLCGVSPKFLCGNTEKKWTAAAQTLVANTKKAEFFANPLYP</sequence>
<organism evidence="2 4">
    <name type="scientific">Heyndrickxia coagulans</name>
    <name type="common">Weizmannia coagulans</name>
    <dbReference type="NCBI Taxonomy" id="1398"/>
    <lineage>
        <taxon>Bacteria</taxon>
        <taxon>Bacillati</taxon>
        <taxon>Bacillota</taxon>
        <taxon>Bacilli</taxon>
        <taxon>Bacillales</taxon>
        <taxon>Bacillaceae</taxon>
        <taxon>Heyndrickxia</taxon>
    </lineage>
</organism>
<dbReference type="EMBL" id="CP010525">
    <property type="protein sequence ID" value="AJO21720.1"/>
    <property type="molecule type" value="Genomic_DNA"/>
</dbReference>